<keyword evidence="3" id="KW-0238">DNA-binding</keyword>
<dbReference type="Gene3D" id="3.40.190.290">
    <property type="match status" value="1"/>
</dbReference>
<dbReference type="PANTHER" id="PTHR30293:SF0">
    <property type="entry name" value="NITROGEN ASSIMILATION REGULATORY PROTEIN NAC"/>
    <property type="match status" value="1"/>
</dbReference>
<dbReference type="InterPro" id="IPR036390">
    <property type="entry name" value="WH_DNA-bd_sf"/>
</dbReference>
<dbReference type="Pfam" id="PF03466">
    <property type="entry name" value="LysR_substrate"/>
    <property type="match status" value="1"/>
</dbReference>
<evidence type="ECO:0000256" key="1">
    <source>
        <dbReference type="ARBA" id="ARBA00009437"/>
    </source>
</evidence>
<dbReference type="GO" id="GO:0003677">
    <property type="term" value="F:DNA binding"/>
    <property type="evidence" value="ECO:0007669"/>
    <property type="project" value="UniProtKB-KW"/>
</dbReference>
<dbReference type="Gene3D" id="1.10.10.10">
    <property type="entry name" value="Winged helix-like DNA-binding domain superfamily/Winged helix DNA-binding domain"/>
    <property type="match status" value="1"/>
</dbReference>
<evidence type="ECO:0000256" key="3">
    <source>
        <dbReference type="ARBA" id="ARBA00023125"/>
    </source>
</evidence>
<comment type="caution">
    <text evidence="7">The sequence shown here is derived from an EMBL/GenBank/DDBJ whole genome shotgun (WGS) entry which is preliminary data.</text>
</comment>
<dbReference type="FunFam" id="1.10.10.10:FF:000001">
    <property type="entry name" value="LysR family transcriptional regulator"/>
    <property type="match status" value="1"/>
</dbReference>
<name>A0A840CFL3_9RHOB</name>
<keyword evidence="2" id="KW-0805">Transcription regulation</keyword>
<accession>A0A840CFL3</accession>
<reference evidence="7" key="1">
    <citation type="submission" date="2020-08" db="EMBL/GenBank/DDBJ databases">
        <title>Genomic Encyclopedia of Type Strains, Phase IV (KMG-IV): sequencing the most valuable type-strain genomes for metagenomic binning, comparative biology and taxonomic classification.</title>
        <authorList>
            <person name="Goeker M."/>
        </authorList>
    </citation>
    <scope>NUCLEOTIDE SEQUENCE [LARGE SCALE GENOMIC DNA]</scope>
    <source>
        <strain evidence="7">DSM 105040</strain>
    </source>
</reference>
<dbReference type="Pfam" id="PF00126">
    <property type="entry name" value="HTH_1"/>
    <property type="match status" value="1"/>
</dbReference>
<dbReference type="InterPro" id="IPR036388">
    <property type="entry name" value="WH-like_DNA-bd_sf"/>
</dbReference>
<dbReference type="GO" id="GO:2000142">
    <property type="term" value="P:regulation of DNA-templated transcription initiation"/>
    <property type="evidence" value="ECO:0007669"/>
    <property type="project" value="TreeGrafter"/>
</dbReference>
<comment type="similarity">
    <text evidence="1">Belongs to the LysR transcriptional regulatory family.</text>
</comment>
<dbReference type="AlphaFoldDB" id="A0A840CFL3"/>
<keyword evidence="5" id="KW-0804">Transcription</keyword>
<evidence type="ECO:0000313" key="8">
    <source>
        <dbReference type="Proteomes" id="UP000585681"/>
    </source>
</evidence>
<dbReference type="InterPro" id="IPR000847">
    <property type="entry name" value="LysR_HTH_N"/>
</dbReference>
<evidence type="ECO:0000256" key="2">
    <source>
        <dbReference type="ARBA" id="ARBA00023015"/>
    </source>
</evidence>
<evidence type="ECO:0000313" key="7">
    <source>
        <dbReference type="EMBL" id="MBB4023613.1"/>
    </source>
</evidence>
<dbReference type="Proteomes" id="UP000585681">
    <property type="component" value="Unassembled WGS sequence"/>
</dbReference>
<feature type="domain" description="HTH lysR-type" evidence="6">
    <location>
        <begin position="1"/>
        <end position="58"/>
    </location>
</feature>
<dbReference type="PROSITE" id="PS50931">
    <property type="entry name" value="HTH_LYSR"/>
    <property type="match status" value="1"/>
</dbReference>
<evidence type="ECO:0000259" key="6">
    <source>
        <dbReference type="PROSITE" id="PS50931"/>
    </source>
</evidence>
<dbReference type="PANTHER" id="PTHR30293">
    <property type="entry name" value="TRANSCRIPTIONAL REGULATORY PROTEIN NAC-RELATED"/>
    <property type="match status" value="1"/>
</dbReference>
<protein>
    <submittedName>
        <fullName evidence="7">LysR family nitrogen assimilation transcriptional regulator</fullName>
    </submittedName>
</protein>
<evidence type="ECO:0000256" key="5">
    <source>
        <dbReference type="ARBA" id="ARBA00023163"/>
    </source>
</evidence>
<dbReference type="RefSeq" id="WP_054540663.1">
    <property type="nucleotide sequence ID" value="NZ_JACIEQ010000007.1"/>
</dbReference>
<sequence>MDLRQLRYFQAIAETGSISAAAQRLNVAQPALSLHLRNMEEHLGTKLLLRGARGVKLTEAGEMLLARARRLLIDMSRLEDDIRNLGREPQGDVRLGLPGTIGGILSPDLVLAAKAQLPGVRLTISEAMSGFVLDWLREGRVDLAVLYLPATDARFRSELLLQEELVLLVPPGHDISAEIEASALLDLPLILPGPAHGLRQLLEGWARARGIRLAVNIELDSYQNIKELVERGKGVSILPLHAVAREAAAGTLKVVRWHAADCLREVYLVGPLAEASSHACAAVMSLLRELMRKQVQGERWTGTRWLGASVFDSTV</sequence>
<keyword evidence="8" id="KW-1185">Reference proteome</keyword>
<dbReference type="EMBL" id="JACIEQ010000007">
    <property type="protein sequence ID" value="MBB4023613.1"/>
    <property type="molecule type" value="Genomic_DNA"/>
</dbReference>
<dbReference type="SUPFAM" id="SSF46785">
    <property type="entry name" value="Winged helix' DNA-binding domain"/>
    <property type="match status" value="1"/>
</dbReference>
<evidence type="ECO:0000256" key="4">
    <source>
        <dbReference type="ARBA" id="ARBA00023159"/>
    </source>
</evidence>
<gene>
    <name evidence="7" type="ORF">GGR17_003449</name>
</gene>
<dbReference type="GO" id="GO:0003700">
    <property type="term" value="F:DNA-binding transcription factor activity"/>
    <property type="evidence" value="ECO:0007669"/>
    <property type="project" value="InterPro"/>
</dbReference>
<proteinExistence type="inferred from homology"/>
<dbReference type="InterPro" id="IPR005119">
    <property type="entry name" value="LysR_subst-bd"/>
</dbReference>
<keyword evidence="4" id="KW-0010">Activator</keyword>
<organism evidence="7 8">
    <name type="scientific">Actibacterium naphthalenivorans</name>
    <dbReference type="NCBI Taxonomy" id="1614693"/>
    <lineage>
        <taxon>Bacteria</taxon>
        <taxon>Pseudomonadati</taxon>
        <taxon>Pseudomonadota</taxon>
        <taxon>Alphaproteobacteria</taxon>
        <taxon>Rhodobacterales</taxon>
        <taxon>Roseobacteraceae</taxon>
        <taxon>Actibacterium</taxon>
    </lineage>
</organism>
<dbReference type="PRINTS" id="PR00039">
    <property type="entry name" value="HTHLYSR"/>
</dbReference>
<dbReference type="SUPFAM" id="SSF53850">
    <property type="entry name" value="Periplasmic binding protein-like II"/>
    <property type="match status" value="1"/>
</dbReference>